<dbReference type="AlphaFoldDB" id="A0AA39KQB3"/>
<comment type="caution">
    <text evidence="1">The sequence shown here is derived from an EMBL/GenBank/DDBJ whole genome shotgun (WGS) entry which is preliminary data.</text>
</comment>
<organism evidence="1 2">
    <name type="scientific">Microctonus aethiopoides</name>
    <dbReference type="NCBI Taxonomy" id="144406"/>
    <lineage>
        <taxon>Eukaryota</taxon>
        <taxon>Metazoa</taxon>
        <taxon>Ecdysozoa</taxon>
        <taxon>Arthropoda</taxon>
        <taxon>Hexapoda</taxon>
        <taxon>Insecta</taxon>
        <taxon>Pterygota</taxon>
        <taxon>Neoptera</taxon>
        <taxon>Endopterygota</taxon>
        <taxon>Hymenoptera</taxon>
        <taxon>Apocrita</taxon>
        <taxon>Ichneumonoidea</taxon>
        <taxon>Braconidae</taxon>
        <taxon>Euphorinae</taxon>
        <taxon>Microctonus</taxon>
    </lineage>
</organism>
<dbReference type="Proteomes" id="UP001168990">
    <property type="component" value="Unassembled WGS sequence"/>
</dbReference>
<keyword evidence="2" id="KW-1185">Reference proteome</keyword>
<accession>A0AA39KQB3</accession>
<proteinExistence type="predicted"/>
<reference evidence="1" key="2">
    <citation type="submission" date="2023-03" db="EMBL/GenBank/DDBJ databases">
        <authorList>
            <person name="Inwood S.N."/>
            <person name="Skelly J.G."/>
            <person name="Guhlin J."/>
            <person name="Harrop T.W.R."/>
            <person name="Goldson S.G."/>
            <person name="Dearden P.K."/>
        </authorList>
    </citation>
    <scope>NUCLEOTIDE SEQUENCE</scope>
    <source>
        <strain evidence="1">Irish</strain>
        <tissue evidence="1">Whole body</tissue>
    </source>
</reference>
<name>A0AA39KQB3_9HYME</name>
<dbReference type="EMBL" id="JAQQBS010000004">
    <property type="protein sequence ID" value="KAK0169839.1"/>
    <property type="molecule type" value="Genomic_DNA"/>
</dbReference>
<dbReference type="Gene3D" id="2.30.29.210">
    <property type="entry name" value="FACT complex subunit Spt16p/Cdc68p"/>
    <property type="match status" value="1"/>
</dbReference>
<gene>
    <name evidence="1" type="ORF">PV328_010476</name>
</gene>
<protein>
    <submittedName>
        <fullName evidence="1">Uncharacterized protein</fullName>
    </submittedName>
</protein>
<evidence type="ECO:0000313" key="2">
    <source>
        <dbReference type="Proteomes" id="UP001168990"/>
    </source>
</evidence>
<reference evidence="1" key="1">
    <citation type="journal article" date="2023" name="bioRxiv">
        <title>Scaffold-level genome assemblies of two parasitoid biocontrol wasps reveal the parthenogenesis mechanism and an associated novel virus.</title>
        <authorList>
            <person name="Inwood S."/>
            <person name="Skelly J."/>
            <person name="Guhlin J."/>
            <person name="Harrop T."/>
            <person name="Goldson S."/>
            <person name="Dearden P."/>
        </authorList>
    </citation>
    <scope>NUCLEOTIDE SEQUENCE</scope>
    <source>
        <strain evidence="1">Irish</strain>
        <tissue evidence="1">Whole body</tissue>
    </source>
</reference>
<evidence type="ECO:0000313" key="1">
    <source>
        <dbReference type="EMBL" id="KAK0169839.1"/>
    </source>
</evidence>
<sequence length="134" mass="15336">MPLCLFSKFRHHLCSSDYSAVAADSASSDSHNYHRKIVKVDRVPGNKLKDVKSWLSSCNMKYSEVNHFEESEFEKLYVDEKHETITLPISGALLTLHVSAFEYISQTMLHVAPQIPKSLVKYQHGHRISMTKLD</sequence>